<dbReference type="Pfam" id="PF20153">
    <property type="entry name" value="DUF6535"/>
    <property type="match status" value="1"/>
</dbReference>
<accession>A0AAD5YE72</accession>
<feature type="transmembrane region" description="Helical" evidence="1">
    <location>
        <begin position="340"/>
        <end position="356"/>
    </location>
</feature>
<feature type="transmembrane region" description="Helical" evidence="1">
    <location>
        <begin position="133"/>
        <end position="155"/>
    </location>
</feature>
<keyword evidence="4" id="KW-1185">Reference proteome</keyword>
<feature type="domain" description="DUF6535" evidence="2">
    <location>
        <begin position="108"/>
        <end position="288"/>
    </location>
</feature>
<evidence type="ECO:0000259" key="2">
    <source>
        <dbReference type="Pfam" id="PF20153"/>
    </source>
</evidence>
<feature type="transmembrane region" description="Helical" evidence="1">
    <location>
        <begin position="265"/>
        <end position="288"/>
    </location>
</feature>
<proteinExistence type="predicted"/>
<keyword evidence="1" id="KW-1133">Transmembrane helix</keyword>
<keyword evidence="1" id="KW-0472">Membrane</keyword>
<evidence type="ECO:0000256" key="1">
    <source>
        <dbReference type="SAM" id="Phobius"/>
    </source>
</evidence>
<dbReference type="AlphaFoldDB" id="A0AAD5YE72"/>
<dbReference type="EMBL" id="JANAWD010000362">
    <property type="protein sequence ID" value="KAJ3480663.1"/>
    <property type="molecule type" value="Genomic_DNA"/>
</dbReference>
<feature type="transmembrane region" description="Helical" evidence="1">
    <location>
        <begin position="294"/>
        <end position="319"/>
    </location>
</feature>
<organism evidence="3 4">
    <name type="scientific">Meripilus lineatus</name>
    <dbReference type="NCBI Taxonomy" id="2056292"/>
    <lineage>
        <taxon>Eukaryota</taxon>
        <taxon>Fungi</taxon>
        <taxon>Dikarya</taxon>
        <taxon>Basidiomycota</taxon>
        <taxon>Agaricomycotina</taxon>
        <taxon>Agaricomycetes</taxon>
        <taxon>Polyporales</taxon>
        <taxon>Meripilaceae</taxon>
        <taxon>Meripilus</taxon>
    </lineage>
</organism>
<dbReference type="Proteomes" id="UP001212997">
    <property type="component" value="Unassembled WGS sequence"/>
</dbReference>
<name>A0AAD5YE72_9APHY</name>
<comment type="caution">
    <text evidence="3">The sequence shown here is derived from an EMBL/GenBank/DDBJ whole genome shotgun (WGS) entry which is preliminary data.</text>
</comment>
<sequence length="769" mass="87425">MSATAQMYSASRSIQSNGIALQFLAPVGSEECEAGPSSAQNDQVESLPMDNIYGSQNPWHRLPIDGKGKTNKWPLNGKTLTKLKKEFEQKCAEIEKDCPELAQKEGDWNALDKILKDRDEKDVKNHYENIDTLLVFAGLYSAILTAFVVEAYKLLQRDSSDASLQVLIQISQQLSSFAVISGFANATYVPPSLPADSFTPERSSVWLNGLWFVALILSLVTASLGMLVKQWLREYLNIPDVKPEARRRIQLFRVRGLRKYKVSEIAAFLPLLLQTSLVLFFAGLVLFTRSIHDTIGWVITGFVVAWGAFLVITTILPWFSASCPYKTPILKSITFQFKRLLLSPIALLANLFFYAVQRKWFNLGLPPQSFLGGREAKASRDLSLDTDILADAYKTSGNVHVWETVMHCAVDIQDPSASLTRLPSVINRRHFPSETSETLTSDVWSRLSWDECQLFLKSLATCIRVKLVQAFDQKEDSELDDHVVDSLLQLDKCIYGVQWGSTGVGPALEQLSSLFLQSALAVHFAPGSLVKYASRLLNRGIATLRRLDHLDTPAMATFIEVSTKFFEQKDMMNVHHYEVIGQCGRIIFCAGRATEESRPLLEHEFPQLSCLIAFKVNSLPDPSGLQDPPNVLQWHCVLDMAMRLHERIPGIIDKTLFEALNTRSVKMFDLYVEQWESKWFRKYIMGKPKGVSQTLDASIRTIDWDQVLKEYTEVDVRDVGEYTEYGDKWDYHRLQVDYKHRMELMLHYEKHGREGWGDEIREMFSIYQS</sequence>
<protein>
    <recommendedName>
        <fullName evidence="2">DUF6535 domain-containing protein</fullName>
    </recommendedName>
</protein>
<evidence type="ECO:0000313" key="3">
    <source>
        <dbReference type="EMBL" id="KAJ3480663.1"/>
    </source>
</evidence>
<feature type="transmembrane region" description="Helical" evidence="1">
    <location>
        <begin position="209"/>
        <end position="228"/>
    </location>
</feature>
<evidence type="ECO:0000313" key="4">
    <source>
        <dbReference type="Proteomes" id="UP001212997"/>
    </source>
</evidence>
<gene>
    <name evidence="3" type="ORF">NLI96_g8188</name>
</gene>
<keyword evidence="1" id="KW-0812">Transmembrane</keyword>
<reference evidence="3" key="1">
    <citation type="submission" date="2022-07" db="EMBL/GenBank/DDBJ databases">
        <title>Genome Sequence of Physisporinus lineatus.</title>
        <authorList>
            <person name="Buettner E."/>
        </authorList>
    </citation>
    <scope>NUCLEOTIDE SEQUENCE</scope>
    <source>
        <strain evidence="3">VT162</strain>
    </source>
</reference>
<dbReference type="InterPro" id="IPR045338">
    <property type="entry name" value="DUF6535"/>
</dbReference>